<keyword evidence="2" id="KW-1185">Reference proteome</keyword>
<evidence type="ECO:0000313" key="1">
    <source>
        <dbReference type="EMBL" id="MUI11713.1"/>
    </source>
</evidence>
<gene>
    <name evidence="1" type="ORF">GJV26_04325</name>
</gene>
<proteinExistence type="predicted"/>
<accession>A0A6I3XC81</accession>
<dbReference type="RefSeq" id="WP_155707750.1">
    <property type="nucleotide sequence ID" value="NZ_BMWU01000003.1"/>
</dbReference>
<dbReference type="Proteomes" id="UP000431684">
    <property type="component" value="Unassembled WGS sequence"/>
</dbReference>
<organism evidence="1 2">
    <name type="scientific">Pseudoduganella dura</name>
    <dbReference type="NCBI Taxonomy" id="321982"/>
    <lineage>
        <taxon>Bacteria</taxon>
        <taxon>Pseudomonadati</taxon>
        <taxon>Pseudomonadota</taxon>
        <taxon>Betaproteobacteria</taxon>
        <taxon>Burkholderiales</taxon>
        <taxon>Oxalobacteraceae</taxon>
        <taxon>Telluria group</taxon>
        <taxon>Pseudoduganella</taxon>
    </lineage>
</organism>
<protein>
    <submittedName>
        <fullName evidence="1">Uncharacterized protein</fullName>
    </submittedName>
</protein>
<comment type="caution">
    <text evidence="1">The sequence shown here is derived from an EMBL/GenBank/DDBJ whole genome shotgun (WGS) entry which is preliminary data.</text>
</comment>
<sequence length="152" mass="16850">MDKFYLQIARNLRLRGWGDAEQQMCSGIAALGRLAGIDVDMGRGPGDIDTLLIEAAYQSNFNDAEFLGGPCCFGFVETVVDVDILKLQADTVAQGLADYIRGRAEAASIREAEAQLALIDAAFAWLRKARQTARHWPEWGHETIPGRLTRRR</sequence>
<name>A0A6I3XC81_9BURK</name>
<reference evidence="1 2" key="1">
    <citation type="submission" date="2019-11" db="EMBL/GenBank/DDBJ databases">
        <title>Draft Genome Sequences of Six Type Strains of the Genus Massilia.</title>
        <authorList>
            <person name="Miess H."/>
            <person name="Frediansyah A."/>
            <person name="Goeker M."/>
            <person name="Gross H."/>
        </authorList>
    </citation>
    <scope>NUCLEOTIDE SEQUENCE [LARGE SCALE GENOMIC DNA]</scope>
    <source>
        <strain evidence="1 2">DSM 17513</strain>
    </source>
</reference>
<dbReference type="OrthoDB" id="8757612at2"/>
<dbReference type="AlphaFoldDB" id="A0A6I3XC81"/>
<evidence type="ECO:0000313" key="2">
    <source>
        <dbReference type="Proteomes" id="UP000431684"/>
    </source>
</evidence>
<dbReference type="EMBL" id="WNWM01000002">
    <property type="protein sequence ID" value="MUI11713.1"/>
    <property type="molecule type" value="Genomic_DNA"/>
</dbReference>